<dbReference type="GO" id="GO:0003677">
    <property type="term" value="F:DNA binding"/>
    <property type="evidence" value="ECO:0007669"/>
    <property type="project" value="InterPro"/>
</dbReference>
<dbReference type="HOGENOM" id="CLU_000604_36_0_9"/>
<dbReference type="InterPro" id="IPR003593">
    <property type="entry name" value="AAA+_ATPase"/>
</dbReference>
<organism evidence="5 6">
    <name type="scientific">Paenibacillus durus ATCC 35681</name>
    <dbReference type="NCBI Taxonomy" id="1333534"/>
    <lineage>
        <taxon>Bacteria</taxon>
        <taxon>Bacillati</taxon>
        <taxon>Bacillota</taxon>
        <taxon>Bacilli</taxon>
        <taxon>Bacillales</taxon>
        <taxon>Paenibacillaceae</taxon>
        <taxon>Paenibacillus</taxon>
    </lineage>
</organism>
<dbReference type="Pfam" id="PF16326">
    <property type="entry name" value="ABC_tran_CTD"/>
    <property type="match status" value="1"/>
</dbReference>
<dbReference type="Proteomes" id="UP000034189">
    <property type="component" value="Chromosome"/>
</dbReference>
<dbReference type="PATRIC" id="fig|1333534.5.peg.786"/>
<dbReference type="RefSeq" id="WP_046722804.1">
    <property type="nucleotide sequence ID" value="NZ_CP011114.1"/>
</dbReference>
<dbReference type="InterPro" id="IPR017871">
    <property type="entry name" value="ABC_transporter-like_CS"/>
</dbReference>
<dbReference type="PANTHER" id="PTHR42855:SF2">
    <property type="entry name" value="DRUG RESISTANCE ABC TRANSPORTER,ATP-BINDING PROTEIN"/>
    <property type="match status" value="1"/>
</dbReference>
<sequence>MIIQCQNVQKYHGAQLVLSDVSFSVRQGEKVGLIGRNGSGKTTLFRLLGGEEAPDSGQIAIRKGSVVGLLAQIQEGGEDTVNAVLQRSFAEPLAWQRRLRELEREMSDPGADGEARMTALLREYGLLQEKFETAGGYEMESDIQRVSSGLGIGGEQFERAFSSLSGGEKTKVGLAALLLLRPDVLLLDEPTNHLDMAAIEWLEQFLRDYDGTVVVISHDRYFLDAVVTKIVEIEDGEAVTYHTGYTGYQAEKEARLLQQFADYQEQQKKIKKMQESIKRLIEWGNNANPPNPSFHRRAASMQKALDRMVKIKRPILERKAMDLQLEQQDRSGNRVLVLDSVGKRYGQRTLFTEAGGVLRYGETTALIGGNGAGKSTLLRIILGLEQPDEGSCALGSRTAVGYLAQEAVPEDAGQSVLKYFREQAGMEEGEARGQLARFLFYGSDVFKSVAGLSGGEWTRLRFAVLMHRRPNLLILDEPTNHLDIDSREALEDALEEFPGTVLAVSHDRYFINRCFRSIWALEDGTLSVFPGNYEYFKEKRAEQASTLAAASAESGAYTSPGKAASARNVAAPETKPGGAQGGSGSVRSRNARSAAEWESEIAEGEKLLQAIEARMLDPQLSSDADRLAGLYAEREALQSKLDALYVAWLDSSGQ</sequence>
<dbReference type="OrthoDB" id="9762369at2"/>
<dbReference type="SUPFAM" id="SSF52540">
    <property type="entry name" value="P-loop containing nucleoside triphosphate hydrolases"/>
    <property type="match status" value="2"/>
</dbReference>
<dbReference type="Pfam" id="PF00005">
    <property type="entry name" value="ABC_tran"/>
    <property type="match status" value="2"/>
</dbReference>
<keyword evidence="2 5" id="KW-0067">ATP-binding</keyword>
<dbReference type="Gene3D" id="3.40.50.300">
    <property type="entry name" value="P-loop containing nucleotide triphosphate hydrolases"/>
    <property type="match status" value="2"/>
</dbReference>
<dbReference type="SMART" id="SM00382">
    <property type="entry name" value="AAA"/>
    <property type="match status" value="2"/>
</dbReference>
<evidence type="ECO:0000313" key="6">
    <source>
        <dbReference type="Proteomes" id="UP000034189"/>
    </source>
</evidence>
<protein>
    <submittedName>
        <fullName evidence="5">ABC transporter ATP-binding protein</fullName>
    </submittedName>
</protein>
<dbReference type="InterPro" id="IPR032781">
    <property type="entry name" value="ABC_tran_Xtn"/>
</dbReference>
<proteinExistence type="predicted"/>
<reference evidence="5 6" key="1">
    <citation type="submission" date="2015-03" db="EMBL/GenBank/DDBJ databases">
        <authorList>
            <person name="Abdul Halim M."/>
        </authorList>
    </citation>
    <scope>NUCLEOTIDE SEQUENCE [LARGE SCALE GENOMIC DNA]</scope>
    <source>
        <strain evidence="5 6">ATCC 35681</strain>
    </source>
</reference>
<dbReference type="InterPro" id="IPR032524">
    <property type="entry name" value="ABC_tran_C"/>
</dbReference>
<feature type="domain" description="ABC transporter" evidence="4">
    <location>
        <begin position="3"/>
        <end position="260"/>
    </location>
</feature>
<evidence type="ECO:0000259" key="4">
    <source>
        <dbReference type="PROSITE" id="PS50893"/>
    </source>
</evidence>
<dbReference type="EMBL" id="CP011114">
    <property type="protein sequence ID" value="AKG33782.1"/>
    <property type="molecule type" value="Genomic_DNA"/>
</dbReference>
<feature type="region of interest" description="Disordered" evidence="3">
    <location>
        <begin position="557"/>
        <end position="590"/>
    </location>
</feature>
<dbReference type="NCBIfam" id="NF000355">
    <property type="entry name" value="ribo_prot_ABC_F"/>
    <property type="match status" value="1"/>
</dbReference>
<dbReference type="InterPro" id="IPR051309">
    <property type="entry name" value="ABCF_ATPase"/>
</dbReference>
<reference evidence="5 6" key="2">
    <citation type="journal article" date="2016" name="Genome Announc.">
        <title>Genome Sequence of a Gram-Positive Diazotroph, Paenibacillus durus Type Strain ATCC 35681.</title>
        <authorList>
            <person name="Halim M.A."/>
            <person name="Rahman A.Y."/>
            <person name="Sim K.S."/>
            <person name="Yam H.C."/>
            <person name="Rahim A.A."/>
            <person name="Ghazali A.H."/>
            <person name="Najimudin N."/>
        </authorList>
    </citation>
    <scope>NUCLEOTIDE SEQUENCE [LARGE SCALE GENOMIC DNA]</scope>
    <source>
        <strain evidence="5 6">ATCC 35681</strain>
    </source>
</reference>
<evidence type="ECO:0000256" key="2">
    <source>
        <dbReference type="ARBA" id="ARBA00022840"/>
    </source>
</evidence>
<name>A0A0F7F7B3_PAEDU</name>
<dbReference type="FunFam" id="3.40.50.300:FF:000011">
    <property type="entry name" value="Putative ABC transporter ATP-binding component"/>
    <property type="match status" value="1"/>
</dbReference>
<dbReference type="InterPro" id="IPR027417">
    <property type="entry name" value="P-loop_NTPase"/>
</dbReference>
<evidence type="ECO:0000313" key="5">
    <source>
        <dbReference type="EMBL" id="AKG33782.1"/>
    </source>
</evidence>
<evidence type="ECO:0000256" key="3">
    <source>
        <dbReference type="SAM" id="MobiDB-lite"/>
    </source>
</evidence>
<dbReference type="PROSITE" id="PS00211">
    <property type="entry name" value="ABC_TRANSPORTER_1"/>
    <property type="match status" value="2"/>
</dbReference>
<keyword evidence="1" id="KW-0547">Nucleotide-binding</keyword>
<dbReference type="GO" id="GO:0016887">
    <property type="term" value="F:ATP hydrolysis activity"/>
    <property type="evidence" value="ECO:0007669"/>
    <property type="project" value="InterPro"/>
</dbReference>
<dbReference type="PROSITE" id="PS50893">
    <property type="entry name" value="ABC_TRANSPORTER_2"/>
    <property type="match status" value="2"/>
</dbReference>
<gene>
    <name evidence="5" type="ORF">VK70_03600</name>
</gene>
<dbReference type="CDD" id="cd03221">
    <property type="entry name" value="ABCF_EF-3"/>
    <property type="match status" value="2"/>
</dbReference>
<dbReference type="PANTHER" id="PTHR42855">
    <property type="entry name" value="ABC TRANSPORTER ATP-BINDING SUBUNIT"/>
    <property type="match status" value="1"/>
</dbReference>
<dbReference type="AlphaFoldDB" id="A0A0F7F7B3"/>
<accession>A0A0F7F7B3</accession>
<evidence type="ECO:0000256" key="1">
    <source>
        <dbReference type="ARBA" id="ARBA00022741"/>
    </source>
</evidence>
<feature type="domain" description="ABC transporter" evidence="4">
    <location>
        <begin position="336"/>
        <end position="548"/>
    </location>
</feature>
<dbReference type="Pfam" id="PF12848">
    <property type="entry name" value="ABC_tran_Xtn"/>
    <property type="match status" value="1"/>
</dbReference>
<dbReference type="GO" id="GO:0005524">
    <property type="term" value="F:ATP binding"/>
    <property type="evidence" value="ECO:0007669"/>
    <property type="project" value="UniProtKB-KW"/>
</dbReference>
<dbReference type="InterPro" id="IPR003439">
    <property type="entry name" value="ABC_transporter-like_ATP-bd"/>
</dbReference>